<evidence type="ECO:0000256" key="5">
    <source>
        <dbReference type="ARBA" id="ARBA00022741"/>
    </source>
</evidence>
<dbReference type="PANTHER" id="PTHR21432">
    <property type="entry name" value="ACETYL-COA HYDROLASE-RELATED"/>
    <property type="match status" value="1"/>
</dbReference>
<keyword evidence="8 11" id="KW-0030">Aminoacyl-tRNA synthetase</keyword>
<evidence type="ECO:0000256" key="3">
    <source>
        <dbReference type="ARBA" id="ARBA00022598"/>
    </source>
</evidence>
<dbReference type="InterPro" id="IPR002307">
    <property type="entry name" value="Tyr-tRNA-ligase"/>
</dbReference>
<evidence type="ECO:0000256" key="11">
    <source>
        <dbReference type="RuleBase" id="RU361234"/>
    </source>
</evidence>
<organism evidence="14">
    <name type="scientific">Darwinula stevensoni</name>
    <dbReference type="NCBI Taxonomy" id="69355"/>
    <lineage>
        <taxon>Eukaryota</taxon>
        <taxon>Metazoa</taxon>
        <taxon>Ecdysozoa</taxon>
        <taxon>Arthropoda</taxon>
        <taxon>Crustacea</taxon>
        <taxon>Oligostraca</taxon>
        <taxon>Ostracoda</taxon>
        <taxon>Podocopa</taxon>
        <taxon>Podocopida</taxon>
        <taxon>Darwinulocopina</taxon>
        <taxon>Darwinuloidea</taxon>
        <taxon>Darwinulidae</taxon>
        <taxon>Darwinula</taxon>
    </lineage>
</organism>
<keyword evidence="4" id="KW-0808">Transferase</keyword>
<name>A0A7R9AIG4_9CRUS</name>
<evidence type="ECO:0000259" key="13">
    <source>
        <dbReference type="Pfam" id="PF13336"/>
    </source>
</evidence>
<evidence type="ECO:0000256" key="8">
    <source>
        <dbReference type="ARBA" id="ARBA00023146"/>
    </source>
</evidence>
<evidence type="ECO:0000259" key="12">
    <source>
        <dbReference type="Pfam" id="PF02550"/>
    </source>
</evidence>
<dbReference type="Gene3D" id="3.30.750.70">
    <property type="entry name" value="4-hydroxybutyrate coenzyme like domains"/>
    <property type="match status" value="1"/>
</dbReference>
<proteinExistence type="inferred from homology"/>
<evidence type="ECO:0000313" key="15">
    <source>
        <dbReference type="Proteomes" id="UP000677054"/>
    </source>
</evidence>
<dbReference type="FunFam" id="1.10.240.10:FF:000001">
    <property type="entry name" value="Tyrosine--tRNA ligase"/>
    <property type="match status" value="1"/>
</dbReference>
<evidence type="ECO:0000256" key="6">
    <source>
        <dbReference type="ARBA" id="ARBA00022840"/>
    </source>
</evidence>
<dbReference type="SUPFAM" id="SSF100950">
    <property type="entry name" value="NagB/RpiA/CoA transferase-like"/>
    <property type="match status" value="2"/>
</dbReference>
<dbReference type="GO" id="GO:0005524">
    <property type="term" value="F:ATP binding"/>
    <property type="evidence" value="ECO:0007669"/>
    <property type="project" value="UniProtKB-KW"/>
</dbReference>
<dbReference type="GO" id="GO:0006437">
    <property type="term" value="P:tyrosyl-tRNA aminoacylation"/>
    <property type="evidence" value="ECO:0007669"/>
    <property type="project" value="InterPro"/>
</dbReference>
<dbReference type="OrthoDB" id="10250396at2759"/>
<dbReference type="Gene3D" id="3.40.1080.20">
    <property type="entry name" value="Acetyl-CoA hydrolase/transferase C-terminal domain"/>
    <property type="match status" value="1"/>
</dbReference>
<keyword evidence="7 11" id="KW-0648">Protein biosynthesis</keyword>
<evidence type="ECO:0000256" key="9">
    <source>
        <dbReference type="ARBA" id="ARBA00033323"/>
    </source>
</evidence>
<keyword evidence="5 11" id="KW-0547">Nucleotide-binding</keyword>
<keyword evidence="15" id="KW-1185">Reference proteome</keyword>
<dbReference type="Proteomes" id="UP000677054">
    <property type="component" value="Unassembled WGS sequence"/>
</dbReference>
<dbReference type="NCBIfam" id="TIGR00234">
    <property type="entry name" value="tyrS"/>
    <property type="match status" value="1"/>
</dbReference>
<dbReference type="Gene3D" id="1.10.240.10">
    <property type="entry name" value="Tyrosyl-Transfer RNA Synthetase"/>
    <property type="match status" value="1"/>
</dbReference>
<dbReference type="PANTHER" id="PTHR21432:SF20">
    <property type="entry name" value="ACETYL-COA HYDROLASE"/>
    <property type="match status" value="1"/>
</dbReference>
<reference evidence="14" key="1">
    <citation type="submission" date="2020-11" db="EMBL/GenBank/DDBJ databases">
        <authorList>
            <person name="Tran Van P."/>
        </authorList>
    </citation>
    <scope>NUCLEOTIDE SEQUENCE</scope>
</reference>
<dbReference type="GO" id="GO:0006083">
    <property type="term" value="P:acetate metabolic process"/>
    <property type="evidence" value="ECO:0007669"/>
    <property type="project" value="InterPro"/>
</dbReference>
<dbReference type="GO" id="GO:0004831">
    <property type="term" value="F:tyrosine-tRNA ligase activity"/>
    <property type="evidence" value="ECO:0007669"/>
    <property type="project" value="UniProtKB-EC"/>
</dbReference>
<dbReference type="Gene3D" id="3.40.1080.10">
    <property type="entry name" value="Glutaconate Coenzyme A-transferase"/>
    <property type="match status" value="1"/>
</dbReference>
<feature type="domain" description="Acetyl-CoA hydrolase/transferase N-terminal" evidence="12">
    <location>
        <begin position="1"/>
        <end position="164"/>
    </location>
</feature>
<dbReference type="CDD" id="cd00805">
    <property type="entry name" value="TyrRS_core"/>
    <property type="match status" value="1"/>
</dbReference>
<dbReference type="SUPFAM" id="SSF52374">
    <property type="entry name" value="Nucleotidylyl transferase"/>
    <property type="match status" value="1"/>
</dbReference>
<evidence type="ECO:0000313" key="14">
    <source>
        <dbReference type="EMBL" id="CAD7254340.1"/>
    </source>
</evidence>
<evidence type="ECO:0000256" key="2">
    <source>
        <dbReference type="ARBA" id="ARBA00013160"/>
    </source>
</evidence>
<dbReference type="EC" id="6.1.1.1" evidence="2 11"/>
<dbReference type="Pfam" id="PF02550">
    <property type="entry name" value="AcetylCoA_hydro"/>
    <property type="match status" value="1"/>
</dbReference>
<feature type="domain" description="Acetyl-CoA hydrolase/transferase C-terminal" evidence="13">
    <location>
        <begin position="258"/>
        <end position="408"/>
    </location>
</feature>
<keyword evidence="3 11" id="KW-0436">Ligase</keyword>
<feature type="non-terminal residue" evidence="14">
    <location>
        <position position="766"/>
    </location>
</feature>
<dbReference type="EMBL" id="CAJPEV010009121">
    <property type="protein sequence ID" value="CAG0905554.1"/>
    <property type="molecule type" value="Genomic_DNA"/>
</dbReference>
<dbReference type="InterPro" id="IPR002305">
    <property type="entry name" value="aa-tRNA-synth_Ic"/>
</dbReference>
<gene>
    <name evidence="14" type="ORF">DSTB1V02_LOCUS14086</name>
</gene>
<dbReference type="InterPro" id="IPR037171">
    <property type="entry name" value="NagB/RpiA_transferase-like"/>
</dbReference>
<evidence type="ECO:0000256" key="10">
    <source>
        <dbReference type="ARBA" id="ARBA00048248"/>
    </source>
</evidence>
<protein>
    <recommendedName>
        <fullName evidence="2 11">Tyrosine--tRNA ligase</fullName>
        <ecNumber evidence="2 11">6.1.1.1</ecNumber>
    </recommendedName>
    <alternativeName>
        <fullName evidence="9 11">Tyrosyl-tRNA synthetase</fullName>
    </alternativeName>
</protein>
<comment type="similarity">
    <text evidence="11">Belongs to the class-I aminoacyl-tRNA synthetase family.</text>
</comment>
<dbReference type="AlphaFoldDB" id="A0A7R9AIG4"/>
<dbReference type="InterPro" id="IPR046433">
    <property type="entry name" value="ActCoA_hydro"/>
</dbReference>
<evidence type="ECO:0000256" key="1">
    <source>
        <dbReference type="ARBA" id="ARBA00009632"/>
    </source>
</evidence>
<keyword evidence="6 11" id="KW-0067">ATP-binding</keyword>
<dbReference type="Pfam" id="PF13336">
    <property type="entry name" value="AcetylCoA_hyd_C"/>
    <property type="match status" value="1"/>
</dbReference>
<dbReference type="EMBL" id="LR908639">
    <property type="protein sequence ID" value="CAD7254340.1"/>
    <property type="molecule type" value="Genomic_DNA"/>
</dbReference>
<evidence type="ECO:0000256" key="4">
    <source>
        <dbReference type="ARBA" id="ARBA00022679"/>
    </source>
</evidence>
<comment type="similarity">
    <text evidence="1">Belongs to the acetyl-CoA hydrolase/transferase family.</text>
</comment>
<dbReference type="Pfam" id="PF00579">
    <property type="entry name" value="tRNA-synt_1b"/>
    <property type="match status" value="1"/>
</dbReference>
<accession>A0A7R9AIG4</accession>
<comment type="catalytic activity">
    <reaction evidence="10 11">
        <text>tRNA(Tyr) + L-tyrosine + ATP = L-tyrosyl-tRNA(Tyr) + AMP + diphosphate + H(+)</text>
        <dbReference type="Rhea" id="RHEA:10220"/>
        <dbReference type="Rhea" id="RHEA-COMP:9706"/>
        <dbReference type="Rhea" id="RHEA-COMP:9707"/>
        <dbReference type="ChEBI" id="CHEBI:15378"/>
        <dbReference type="ChEBI" id="CHEBI:30616"/>
        <dbReference type="ChEBI" id="CHEBI:33019"/>
        <dbReference type="ChEBI" id="CHEBI:58315"/>
        <dbReference type="ChEBI" id="CHEBI:78442"/>
        <dbReference type="ChEBI" id="CHEBI:78536"/>
        <dbReference type="ChEBI" id="CHEBI:456215"/>
        <dbReference type="EC" id="6.1.1.1"/>
    </reaction>
</comment>
<sequence length="766" mass="84903">EEAIKNVKSGDRIFIQGAASTPNTLINALVANAENLKDVEICHLHTIGEAKYSLPEYENSFMVNNFFIGGNVRKTVGKTRNQYIPIFLSEIPLLFKKNYLPLDVVFIHVSPPDKHGFCSLGLSVDATVSALKTAKLRIAQVNPYMPRSHGDGIIHKSKIDFAVHSADAIPEESPAPISEEEKKIGEYIAGIIDDGACIQMGIGGIPNAVLSCLGNHKNLGIHTEMFSDGVIPLVESGVINGLNKKSHPGKIVSTFATGSKKLYDFIDDNPMVAMLDVSYTNDTAVIRKNPRVTAINSAIEIDLTGQVCADSIGSIMYSGIGGQMDFIRGASLSKEGKPIIAMTSTSKKGVNKIVPFLKQGAGVVSTRGHMHYIATEYGIVDLYGKNLSQRAKALISIAHPNFREDLEIKAKEIFGKKWRGLLHQMVPHTDDLLNKESNTAYIGFDPTADSLHIGSLVPIILLKHLQKYGHQPIALIGGATGMIGDPSGKSNERNLLDETQLNRNSQGIKAQLHKLLHSEINDSNKIIIVDNYKWMKDFSFIEFARDIGKHITVNYMMAKDSVKSRISGEDSEGMSFTEFTYQLLQAYDFLFLYQTFGCKIQLGGSDQWGNITTGIELIRRKAGGEAFAITCPLTTKHDGSKFGKSEVGENIWLDLDKTSAFKFYQFWINTTDVDAEKFIKIYTFLEKEYINNLIEEHKKSPHLRLLQKKLAEEVTMWVHGEEELNSAILSTDILFGNRNVDDLKIIDIKSFRGVPQKVIYKEDISN</sequence>
<dbReference type="InterPro" id="IPR014729">
    <property type="entry name" value="Rossmann-like_a/b/a_fold"/>
</dbReference>
<dbReference type="InterPro" id="IPR038460">
    <property type="entry name" value="AcetylCoA_hyd_C_sf"/>
</dbReference>
<dbReference type="InterPro" id="IPR026888">
    <property type="entry name" value="AcetylCoA_hyd_C"/>
</dbReference>
<dbReference type="Gene3D" id="3.40.50.620">
    <property type="entry name" value="HUPs"/>
    <property type="match status" value="1"/>
</dbReference>
<dbReference type="PRINTS" id="PR01040">
    <property type="entry name" value="TRNASYNTHTYR"/>
</dbReference>
<dbReference type="GO" id="GO:0008775">
    <property type="term" value="F:acetate CoA-transferase activity"/>
    <property type="evidence" value="ECO:0007669"/>
    <property type="project" value="InterPro"/>
</dbReference>
<evidence type="ECO:0000256" key="7">
    <source>
        <dbReference type="ARBA" id="ARBA00022917"/>
    </source>
</evidence>
<dbReference type="InterPro" id="IPR003702">
    <property type="entry name" value="ActCoA_hydro_N"/>
</dbReference>
<feature type="non-terminal residue" evidence="14">
    <location>
        <position position="1"/>
    </location>
</feature>